<evidence type="ECO:0000256" key="4">
    <source>
        <dbReference type="ARBA" id="ARBA00022990"/>
    </source>
</evidence>
<dbReference type="Gene3D" id="3.30.40.10">
    <property type="entry name" value="Zinc/RING finger domain, C3HC4 (zinc finger)"/>
    <property type="match status" value="1"/>
</dbReference>
<feature type="region of interest" description="Disordered" evidence="5">
    <location>
        <begin position="163"/>
        <end position="256"/>
    </location>
</feature>
<dbReference type="InterPro" id="IPR040706">
    <property type="entry name" value="Zf-MYST"/>
</dbReference>
<evidence type="ECO:0000259" key="6">
    <source>
        <dbReference type="PROSITE" id="PS51726"/>
    </source>
</evidence>
<evidence type="ECO:0000256" key="3">
    <source>
        <dbReference type="ARBA" id="ARBA00022679"/>
    </source>
</evidence>
<dbReference type="InterPro" id="IPR013083">
    <property type="entry name" value="Znf_RING/FYVE/PHD"/>
</dbReference>
<feature type="compositionally biased region" description="Polar residues" evidence="5">
    <location>
        <begin position="200"/>
        <end position="210"/>
    </location>
</feature>
<dbReference type="Pfam" id="PF17772">
    <property type="entry name" value="zf-MYST"/>
    <property type="match status" value="1"/>
</dbReference>
<reference evidence="7" key="1">
    <citation type="submission" date="2021-02" db="EMBL/GenBank/DDBJ databases">
        <authorList>
            <person name="Nowell W R."/>
        </authorList>
    </citation>
    <scope>NUCLEOTIDE SEQUENCE</scope>
</reference>
<feature type="region of interest" description="Disordered" evidence="5">
    <location>
        <begin position="34"/>
        <end position="53"/>
    </location>
</feature>
<feature type="domain" description="MYST-type HAT" evidence="6">
    <location>
        <begin position="323"/>
        <end position="377"/>
    </location>
</feature>
<feature type="compositionally biased region" description="Basic and acidic residues" evidence="5">
    <location>
        <begin position="174"/>
        <end position="185"/>
    </location>
</feature>
<dbReference type="SUPFAM" id="SSF57903">
    <property type="entry name" value="FYVE/PHD zinc finger"/>
    <property type="match status" value="1"/>
</dbReference>
<feature type="non-terminal residue" evidence="7">
    <location>
        <position position="1"/>
    </location>
</feature>
<organism evidence="7 8">
    <name type="scientific">Rotaria magnacalcarata</name>
    <dbReference type="NCBI Taxonomy" id="392030"/>
    <lineage>
        <taxon>Eukaryota</taxon>
        <taxon>Metazoa</taxon>
        <taxon>Spiralia</taxon>
        <taxon>Gnathifera</taxon>
        <taxon>Rotifera</taxon>
        <taxon>Eurotatoria</taxon>
        <taxon>Bdelloidea</taxon>
        <taxon>Philodinida</taxon>
        <taxon>Philodinidae</taxon>
        <taxon>Rotaria</taxon>
    </lineage>
</organism>
<dbReference type="GO" id="GO:0010484">
    <property type="term" value="F:histone H3 acetyltransferase activity"/>
    <property type="evidence" value="ECO:0007669"/>
    <property type="project" value="TreeGrafter"/>
</dbReference>
<name>A0A820LR95_9BILA</name>
<dbReference type="AlphaFoldDB" id="A0A820LR95"/>
<evidence type="ECO:0000256" key="2">
    <source>
        <dbReference type="ARBA" id="ARBA00013184"/>
    </source>
</evidence>
<dbReference type="SUPFAM" id="SSF55729">
    <property type="entry name" value="Acyl-CoA N-acyltransferases (Nat)"/>
    <property type="match status" value="1"/>
</dbReference>
<dbReference type="EMBL" id="CAJOBF010017373">
    <property type="protein sequence ID" value="CAF4361864.1"/>
    <property type="molecule type" value="Genomic_DNA"/>
</dbReference>
<evidence type="ECO:0000313" key="7">
    <source>
        <dbReference type="EMBL" id="CAF4361864.1"/>
    </source>
</evidence>
<comment type="caution">
    <text evidence="7">The sequence shown here is derived from an EMBL/GenBank/DDBJ whole genome shotgun (WGS) entry which is preliminary data.</text>
</comment>
<dbReference type="GO" id="GO:0006357">
    <property type="term" value="P:regulation of transcription by RNA polymerase II"/>
    <property type="evidence" value="ECO:0007669"/>
    <property type="project" value="TreeGrafter"/>
</dbReference>
<gene>
    <name evidence="7" type="ORF">UXM345_LOCUS36533</name>
</gene>
<dbReference type="GO" id="GO:0000785">
    <property type="term" value="C:chromatin"/>
    <property type="evidence" value="ECO:0007669"/>
    <property type="project" value="TreeGrafter"/>
</dbReference>
<dbReference type="FunFam" id="3.30.60.60:FF:000001">
    <property type="entry name" value="Histone acetyltransferase"/>
    <property type="match status" value="1"/>
</dbReference>
<dbReference type="Proteomes" id="UP000663842">
    <property type="component" value="Unassembled WGS sequence"/>
</dbReference>
<protein>
    <recommendedName>
        <fullName evidence="2">histone acetyltransferase</fullName>
        <ecNumber evidence="2">2.3.1.48</ecNumber>
    </recommendedName>
</protein>
<comment type="similarity">
    <text evidence="1">Belongs to the MYST (SAS/MOZ) family.</text>
</comment>
<dbReference type="Gene3D" id="3.30.60.60">
    <property type="entry name" value="N-acetyl transferase-like"/>
    <property type="match status" value="1"/>
</dbReference>
<dbReference type="GO" id="GO:0003682">
    <property type="term" value="F:chromatin binding"/>
    <property type="evidence" value="ECO:0007669"/>
    <property type="project" value="TreeGrafter"/>
</dbReference>
<dbReference type="InterPro" id="IPR002717">
    <property type="entry name" value="HAT_MYST-type"/>
</dbReference>
<evidence type="ECO:0000256" key="5">
    <source>
        <dbReference type="SAM" id="MobiDB-lite"/>
    </source>
</evidence>
<accession>A0A820LR95</accession>
<dbReference type="EC" id="2.3.1.48" evidence="2"/>
<dbReference type="InterPro" id="IPR011011">
    <property type="entry name" value="Znf_FYVE_PHD"/>
</dbReference>
<keyword evidence="3" id="KW-0808">Transferase</keyword>
<sequence>GVHPKCCNPPLNSIPKGDFACNVCRDEILLSPPNKNLSSSSSSSTRSRRSINLNDDDDDIANFFIPNKQNLNNIRQQSVQKVMKYLRENKTIKSTNKKLLKRIHATTLNTSAIKENDELLAETILSSSKSPRIRKKLLSEDLCSDSQTSTPLLTRQLLNKKSFTTEPLSPRMISESDNHPIEELSKTPLSKVSNKRKHSTNSLSPISNTPAIVKKRVKNESQLKKQHSKLNNNNMKRKESLTEDDPSDDDKQIESTADKRRFNLDLSKYKNPPAFIKDVLPDNIIESDIYLFLEARKDASKLITDCSDKFHCSSETVVEDTTSSSRWPPYIVFGSNLLKTWYSSSYPQEYARVPRLYICEFCLKYMKCEQVYERHCV</sequence>
<dbReference type="PANTHER" id="PTHR10615">
    <property type="entry name" value="HISTONE ACETYLTRANSFERASE"/>
    <property type="match status" value="1"/>
</dbReference>
<feature type="non-terminal residue" evidence="7">
    <location>
        <position position="377"/>
    </location>
</feature>
<evidence type="ECO:0000313" key="8">
    <source>
        <dbReference type="Proteomes" id="UP000663842"/>
    </source>
</evidence>
<keyword evidence="4" id="KW-0007">Acetylation</keyword>
<proteinExistence type="inferred from homology"/>
<evidence type="ECO:0000256" key="1">
    <source>
        <dbReference type="ARBA" id="ARBA00010107"/>
    </source>
</evidence>
<dbReference type="InterPro" id="IPR050603">
    <property type="entry name" value="MYST_HAT"/>
</dbReference>
<dbReference type="PANTHER" id="PTHR10615:SF217">
    <property type="entry name" value="HISTONE ACETYLTRANSFERASE"/>
    <property type="match status" value="1"/>
</dbReference>
<dbReference type="PROSITE" id="PS51726">
    <property type="entry name" value="MYST_HAT"/>
    <property type="match status" value="1"/>
</dbReference>
<dbReference type="GO" id="GO:0003712">
    <property type="term" value="F:transcription coregulator activity"/>
    <property type="evidence" value="ECO:0007669"/>
    <property type="project" value="TreeGrafter"/>
</dbReference>
<dbReference type="GO" id="GO:0005634">
    <property type="term" value="C:nucleus"/>
    <property type="evidence" value="ECO:0007669"/>
    <property type="project" value="TreeGrafter"/>
</dbReference>
<dbReference type="InterPro" id="IPR016181">
    <property type="entry name" value="Acyl_CoA_acyltransferase"/>
</dbReference>